<gene>
    <name evidence="1" type="ORF">TTAC_LOCUS2457</name>
</gene>
<protein>
    <submittedName>
        <fullName evidence="3">ANK_REP_REGION domain-containing protein</fullName>
    </submittedName>
</protein>
<sequence length="488" mass="53014">MNDVFVKAMSLSMNQPLSDSVRSLDGSSNDVVAAAGSLKSLQLRTVVTPAPPPTEVGASGDVEIIQLLKSLLAETKAQAASIKTLTNKVHENKNQLTKLANVQASILRQVNALNPTLTTPATPTSPTWAIQLVDQVHKQKLETAKQLTHLETMLNNIQNSAASKASAKKPQTTSLLDAKQMQSLQDHTRNAMRTEMQNIFKSNIPTILEPLRQHLRSSLEEMLSPLPKTVADRMLSVIVDPKFAQYFSGQMSSTIAPSMTIAYREEIRRVLVPAFTKGIDKLTKELNELVSNALNQHIQLVVTKMDSGVQSSRDKIDASARKFDDHVSQLSMDIAAVTVQISELLKVSSSKQQPQPPAPDIAMSPAFAATGAGLSASTPRDLSAKAPRSAFDVAGGGGSKQQLRSFISAGTVSTDPYQSALMFIQNHQFVDALEMALTSANQTLLLKVLQNVPVVQLFRQNVKQELLLSLIHQLSCGQLQEQLEMKIS</sequence>
<proteinExistence type="predicted"/>
<evidence type="ECO:0000313" key="2">
    <source>
        <dbReference type="Proteomes" id="UP000274429"/>
    </source>
</evidence>
<reference evidence="3" key="1">
    <citation type="submission" date="2017-02" db="UniProtKB">
        <authorList>
            <consortium name="WormBaseParasite"/>
        </authorList>
    </citation>
    <scope>IDENTIFICATION</scope>
</reference>
<organism evidence="3">
    <name type="scientific">Hydatigena taeniaeformis</name>
    <name type="common">Feline tapeworm</name>
    <name type="synonym">Taenia taeniaeformis</name>
    <dbReference type="NCBI Taxonomy" id="6205"/>
    <lineage>
        <taxon>Eukaryota</taxon>
        <taxon>Metazoa</taxon>
        <taxon>Spiralia</taxon>
        <taxon>Lophotrochozoa</taxon>
        <taxon>Platyhelminthes</taxon>
        <taxon>Cestoda</taxon>
        <taxon>Eucestoda</taxon>
        <taxon>Cyclophyllidea</taxon>
        <taxon>Taeniidae</taxon>
        <taxon>Hydatigera</taxon>
    </lineage>
</organism>
<accession>A0A0R3WNY2</accession>
<dbReference type="EMBL" id="UYWX01001103">
    <property type="protein sequence ID" value="VDM20094.1"/>
    <property type="molecule type" value="Genomic_DNA"/>
</dbReference>
<dbReference type="STRING" id="6205.A0A0R3WNY2"/>
<reference evidence="1 2" key="2">
    <citation type="submission" date="2018-11" db="EMBL/GenBank/DDBJ databases">
        <authorList>
            <consortium name="Pathogen Informatics"/>
        </authorList>
    </citation>
    <scope>NUCLEOTIDE SEQUENCE [LARGE SCALE GENOMIC DNA]</scope>
</reference>
<evidence type="ECO:0000313" key="3">
    <source>
        <dbReference type="WBParaSite" id="TTAC_0000247001-mRNA-1"/>
    </source>
</evidence>
<evidence type="ECO:0000313" key="1">
    <source>
        <dbReference type="EMBL" id="VDM20094.1"/>
    </source>
</evidence>
<dbReference type="AlphaFoldDB" id="A0A0R3WNY2"/>
<dbReference type="OrthoDB" id="21128at2759"/>
<dbReference type="WBParaSite" id="TTAC_0000247001-mRNA-1">
    <property type="protein sequence ID" value="TTAC_0000247001-mRNA-1"/>
    <property type="gene ID" value="TTAC_0000247001"/>
</dbReference>
<name>A0A0R3WNY2_HYDTA</name>
<keyword evidence="2" id="KW-1185">Reference proteome</keyword>
<dbReference type="Proteomes" id="UP000274429">
    <property type="component" value="Unassembled WGS sequence"/>
</dbReference>